<evidence type="ECO:0000256" key="4">
    <source>
        <dbReference type="ARBA" id="ARBA00022989"/>
    </source>
</evidence>
<evidence type="ECO:0000256" key="6">
    <source>
        <dbReference type="SAM" id="Phobius"/>
    </source>
</evidence>
<sequence length="232" mass="25914">MQGIKWLTYRKLRFFITLVLLVIIFGGIVYTIRYGFEVQRIEFLGEGMDIQLNGRMISGNMIFFPSQKIRQDLLREYPQLKDVSIRKQFPHTITIIPILRTPFAILATSKASYGVDAEGNVVGVGIHDTSLPELDIDVGTVRVGTAVTDQNVQSALQFLKQSTLLLPVSAISTSEDGLSLRAKSGQTEILFTQSQPVDSLMATLQTLITGVRIKGTMPKIIDLRFTKPVIQW</sequence>
<keyword evidence="3 6" id="KW-0812">Transmembrane</keyword>
<feature type="transmembrane region" description="Helical" evidence="6">
    <location>
        <begin position="12"/>
        <end position="32"/>
    </location>
</feature>
<proteinExistence type="predicted"/>
<keyword evidence="2" id="KW-0132">Cell division</keyword>
<keyword evidence="1" id="KW-1003">Cell membrane</keyword>
<dbReference type="Pfam" id="PF08478">
    <property type="entry name" value="POTRA_1"/>
    <property type="match status" value="1"/>
</dbReference>
<evidence type="ECO:0000256" key="5">
    <source>
        <dbReference type="ARBA" id="ARBA00023306"/>
    </source>
</evidence>
<keyword evidence="6" id="KW-0472">Membrane</keyword>
<reference evidence="8 9" key="1">
    <citation type="journal article" date="2015" name="Nature">
        <title>rRNA introns, odd ribosomes, and small enigmatic genomes across a large radiation of phyla.</title>
        <authorList>
            <person name="Brown C.T."/>
            <person name="Hug L.A."/>
            <person name="Thomas B.C."/>
            <person name="Sharon I."/>
            <person name="Castelle C.J."/>
            <person name="Singh A."/>
            <person name="Wilkins M.J."/>
            <person name="Williams K.H."/>
            <person name="Banfield J.F."/>
        </authorList>
    </citation>
    <scope>NUCLEOTIDE SEQUENCE [LARGE SCALE GENOMIC DNA]</scope>
</reference>
<organism evidence="8 9">
    <name type="scientific">Candidatus Gottesmanbacteria bacterium GW2011_GWB1_44_11c</name>
    <dbReference type="NCBI Taxonomy" id="1618447"/>
    <lineage>
        <taxon>Bacteria</taxon>
        <taxon>Candidatus Gottesmaniibacteriota</taxon>
    </lineage>
</organism>
<name>A0A0G1GX27_9BACT</name>
<comment type="caution">
    <text evidence="8">The sequence shown here is derived from an EMBL/GenBank/DDBJ whole genome shotgun (WGS) entry which is preliminary data.</text>
</comment>
<dbReference type="Proteomes" id="UP000034617">
    <property type="component" value="Unassembled WGS sequence"/>
</dbReference>
<evidence type="ECO:0000256" key="2">
    <source>
        <dbReference type="ARBA" id="ARBA00022618"/>
    </source>
</evidence>
<accession>A0A0G1GX27</accession>
<dbReference type="InterPro" id="IPR013685">
    <property type="entry name" value="POTRA_FtsQ_type"/>
</dbReference>
<evidence type="ECO:0000256" key="1">
    <source>
        <dbReference type="ARBA" id="ARBA00022475"/>
    </source>
</evidence>
<keyword evidence="4 6" id="KW-1133">Transmembrane helix</keyword>
<protein>
    <recommendedName>
        <fullName evidence="7">POTRA domain-containing protein</fullName>
    </recommendedName>
</protein>
<keyword evidence="5" id="KW-0131">Cell cycle</keyword>
<dbReference type="EMBL" id="LCHM01000006">
    <property type="protein sequence ID" value="KKT38773.1"/>
    <property type="molecule type" value="Genomic_DNA"/>
</dbReference>
<evidence type="ECO:0000259" key="7">
    <source>
        <dbReference type="Pfam" id="PF08478"/>
    </source>
</evidence>
<feature type="domain" description="POTRA" evidence="7">
    <location>
        <begin position="54"/>
        <end position="95"/>
    </location>
</feature>
<evidence type="ECO:0000256" key="3">
    <source>
        <dbReference type="ARBA" id="ARBA00022692"/>
    </source>
</evidence>
<gene>
    <name evidence="8" type="ORF">UW22_C0006G0039</name>
</gene>
<evidence type="ECO:0000313" key="8">
    <source>
        <dbReference type="EMBL" id="KKT38773.1"/>
    </source>
</evidence>
<evidence type="ECO:0000313" key="9">
    <source>
        <dbReference type="Proteomes" id="UP000034617"/>
    </source>
</evidence>
<dbReference type="AlphaFoldDB" id="A0A0G1GX27"/>